<dbReference type="Gene3D" id="2.30.110.10">
    <property type="entry name" value="Electron Transport, Fmn-binding Protein, Chain A"/>
    <property type="match status" value="1"/>
</dbReference>
<dbReference type="RefSeq" id="WP_289244036.1">
    <property type="nucleotide sequence ID" value="NZ_BAAADG010000001.1"/>
</dbReference>
<dbReference type="InterPro" id="IPR011576">
    <property type="entry name" value="Pyridox_Oxase_N"/>
</dbReference>
<keyword evidence="3" id="KW-1185">Reference proteome</keyword>
<dbReference type="EMBL" id="BAAADG010000001">
    <property type="protein sequence ID" value="GAA0213186.1"/>
    <property type="molecule type" value="Genomic_DNA"/>
</dbReference>
<dbReference type="SUPFAM" id="SSF50475">
    <property type="entry name" value="FMN-binding split barrel"/>
    <property type="match status" value="1"/>
</dbReference>
<evidence type="ECO:0000259" key="1">
    <source>
        <dbReference type="Pfam" id="PF01243"/>
    </source>
</evidence>
<dbReference type="PANTHER" id="PTHR39336">
    <property type="entry name" value="PYRIDOXAMINE PHOSPHATE OXIDASE FAMILY PROTEIN (AFU_ORTHOLOGUE AFUA_6G11440)"/>
    <property type="match status" value="1"/>
</dbReference>
<reference evidence="3" key="1">
    <citation type="journal article" date="2019" name="Int. J. Syst. Evol. Microbiol.">
        <title>The Global Catalogue of Microorganisms (GCM) 10K type strain sequencing project: providing services to taxonomists for standard genome sequencing and annotation.</title>
        <authorList>
            <consortium name="The Broad Institute Genomics Platform"/>
            <consortium name="The Broad Institute Genome Sequencing Center for Infectious Disease"/>
            <person name="Wu L."/>
            <person name="Ma J."/>
        </authorList>
    </citation>
    <scope>NUCLEOTIDE SEQUENCE [LARGE SCALE GENOMIC DNA]</scope>
    <source>
        <strain evidence="3">JCM 6886</strain>
    </source>
</reference>
<feature type="domain" description="Pyridoxamine 5'-phosphate oxidase N-terminal" evidence="1">
    <location>
        <begin position="10"/>
        <end position="130"/>
    </location>
</feature>
<gene>
    <name evidence="2" type="ORF">GCM10008964_00730</name>
</gene>
<proteinExistence type="predicted"/>
<dbReference type="Proteomes" id="UP001501476">
    <property type="component" value="Unassembled WGS sequence"/>
</dbReference>
<organism evidence="2 3">
    <name type="scientific">Methylophaga marina</name>
    <dbReference type="NCBI Taxonomy" id="45495"/>
    <lineage>
        <taxon>Bacteria</taxon>
        <taxon>Pseudomonadati</taxon>
        <taxon>Pseudomonadota</taxon>
        <taxon>Gammaproteobacteria</taxon>
        <taxon>Thiotrichales</taxon>
        <taxon>Piscirickettsiaceae</taxon>
        <taxon>Methylophaga</taxon>
    </lineage>
</organism>
<name>A0ABP3CQR4_9GAMM</name>
<comment type="caution">
    <text evidence="2">The sequence shown here is derived from an EMBL/GenBank/DDBJ whole genome shotgun (WGS) entry which is preliminary data.</text>
</comment>
<evidence type="ECO:0000313" key="3">
    <source>
        <dbReference type="Proteomes" id="UP001501476"/>
    </source>
</evidence>
<evidence type="ECO:0000313" key="2">
    <source>
        <dbReference type="EMBL" id="GAA0213186.1"/>
    </source>
</evidence>
<dbReference type="Pfam" id="PF01243">
    <property type="entry name" value="PNPOx_N"/>
    <property type="match status" value="1"/>
</dbReference>
<protein>
    <submittedName>
        <fullName evidence="2">Pyridoxamine 5'-phosphate oxidase family protein</fullName>
    </submittedName>
</protein>
<accession>A0ABP3CQR4</accession>
<sequence>MGQKFDALSDRLIEFIQQQHIFFVGTATEDSRVNISPKGMDSLRVLTPNRVIWLNVTGSGNETAGHIQQLPRMTVMFTAFHGKPMILRLYGTAKVIHHNDAEWSDLYHLFDALPGARQIFDLSIELVQTSCGMAVPYYAYQGEREQLNNWAEKKGVEGIEDYWREKNAKTIDGIVTDIEDKNLS</sequence>
<dbReference type="PANTHER" id="PTHR39336:SF1">
    <property type="entry name" value="PYRIDOXAMINE PHOSPHATE OXIDASE FAMILY PROTEIN (AFU_ORTHOLOGUE AFUA_6G11440)"/>
    <property type="match status" value="1"/>
</dbReference>
<dbReference type="InterPro" id="IPR012349">
    <property type="entry name" value="Split_barrel_FMN-bd"/>
</dbReference>